<comment type="caution">
    <text evidence="3">The sequence shown here is derived from an EMBL/GenBank/DDBJ whole genome shotgun (WGS) entry which is preliminary data.</text>
</comment>
<dbReference type="InterPro" id="IPR005135">
    <property type="entry name" value="Endo/exonuclease/phosphatase"/>
</dbReference>
<dbReference type="Pfam" id="PF03372">
    <property type="entry name" value="Exo_endo_phos"/>
    <property type="match status" value="1"/>
</dbReference>
<keyword evidence="1" id="KW-0472">Membrane</keyword>
<feature type="transmembrane region" description="Helical" evidence="1">
    <location>
        <begin position="6"/>
        <end position="25"/>
    </location>
</feature>
<keyword evidence="5" id="KW-1185">Reference proteome</keyword>
<gene>
    <name evidence="3" type="ORF">BJG266_LOCUS26463</name>
    <name evidence="4" type="ORF">QVE165_LOCUS40120</name>
</gene>
<dbReference type="SUPFAM" id="SSF56219">
    <property type="entry name" value="DNase I-like"/>
    <property type="match status" value="1"/>
</dbReference>
<dbReference type="PANTHER" id="PTHR12121">
    <property type="entry name" value="CARBON CATABOLITE REPRESSOR PROTEIN 4"/>
    <property type="match status" value="1"/>
</dbReference>
<dbReference type="EMBL" id="CAJNOM010000456">
    <property type="protein sequence ID" value="CAF1448403.1"/>
    <property type="molecule type" value="Genomic_DNA"/>
</dbReference>
<keyword evidence="1" id="KW-0812">Transmembrane</keyword>
<dbReference type="InterPro" id="IPR036691">
    <property type="entry name" value="Endo/exonu/phosph_ase_sf"/>
</dbReference>
<dbReference type="AlphaFoldDB" id="A0A814VWB5"/>
<keyword evidence="1" id="KW-1133">Transmembrane helix</keyword>
<proteinExistence type="predicted"/>
<dbReference type="Proteomes" id="UP000663877">
    <property type="component" value="Unassembled WGS sequence"/>
</dbReference>
<accession>A0A814VWB5</accession>
<evidence type="ECO:0000313" key="4">
    <source>
        <dbReference type="EMBL" id="CAF1448403.1"/>
    </source>
</evidence>
<evidence type="ECO:0000259" key="2">
    <source>
        <dbReference type="Pfam" id="PF03372"/>
    </source>
</evidence>
<evidence type="ECO:0000313" key="3">
    <source>
        <dbReference type="EMBL" id="CAF1193291.1"/>
    </source>
</evidence>
<dbReference type="Gene3D" id="3.60.10.10">
    <property type="entry name" value="Endonuclease/exonuclease/phosphatase"/>
    <property type="match status" value="1"/>
</dbReference>
<feature type="domain" description="Endonuclease/exonuclease/phosphatase" evidence="2">
    <location>
        <begin position="47"/>
        <end position="374"/>
    </location>
</feature>
<dbReference type="OrthoDB" id="276515at2759"/>
<name>A0A814VWB5_9BILA</name>
<dbReference type="InterPro" id="IPR050410">
    <property type="entry name" value="CCR4/nocturin_mRNA_transcr"/>
</dbReference>
<reference evidence="3" key="1">
    <citation type="submission" date="2021-02" db="EMBL/GenBank/DDBJ databases">
        <authorList>
            <person name="Nowell W R."/>
        </authorList>
    </citation>
    <scope>NUCLEOTIDE SEQUENCE</scope>
</reference>
<evidence type="ECO:0000313" key="6">
    <source>
        <dbReference type="Proteomes" id="UP000663877"/>
    </source>
</evidence>
<dbReference type="Proteomes" id="UP000663832">
    <property type="component" value="Unassembled WGS sequence"/>
</dbReference>
<dbReference type="EMBL" id="CAJNOI010000221">
    <property type="protein sequence ID" value="CAF1193291.1"/>
    <property type="molecule type" value="Genomic_DNA"/>
</dbReference>
<organism evidence="3 6">
    <name type="scientific">Adineta steineri</name>
    <dbReference type="NCBI Taxonomy" id="433720"/>
    <lineage>
        <taxon>Eukaryota</taxon>
        <taxon>Metazoa</taxon>
        <taxon>Spiralia</taxon>
        <taxon>Gnathifera</taxon>
        <taxon>Rotifera</taxon>
        <taxon>Eurotatoria</taxon>
        <taxon>Bdelloidea</taxon>
        <taxon>Adinetida</taxon>
        <taxon>Adinetidae</taxon>
        <taxon>Adineta</taxon>
    </lineage>
</organism>
<evidence type="ECO:0000313" key="5">
    <source>
        <dbReference type="Proteomes" id="UP000663832"/>
    </source>
</evidence>
<dbReference type="PANTHER" id="PTHR12121:SF36">
    <property type="entry name" value="ENDONUCLEASE_EXONUCLEASE_PHOSPHATASE DOMAIN-CONTAINING PROTEIN"/>
    <property type="match status" value="1"/>
</dbReference>
<protein>
    <recommendedName>
        <fullName evidence="2">Endonuclease/exonuclease/phosphatase domain-containing protein</fullName>
    </recommendedName>
</protein>
<sequence>MLFIIFSLIIIVVLIGFLFIFPRYTEKDDLAMLKKYQSIKEGLLSVMTFNIRFDGPERDPNNHFTKRIFRLTETIKKWKPSILSVQEPFADQLRHWHSHLPKHYQYIGYQPDDADSNLIHPLSHMYFQVAILYNNHVLTLLEQDYIWLSKSPRIVGSKDWDSHAARTLNIARFKLNNDDNSTNILVFNTHLDVRSEQARREQAKIIRSTIKQWQEKYPKAVVLLFGDFNSVPKQTTYNILTSSHFLYDTWTVAKSSGSMCVSNTFSSTFHGWLASIVNTYGFQIALTILYTFHGLGVKLLHEVPTRPSFIMDVLKQLWKVRRTISLSEMISLWSSHRIHVDWILYQDSMDRSQRLQPRFVAVVDIRSTNYSSDHFPIVALFQIKNES</sequence>
<dbReference type="GO" id="GO:0000175">
    <property type="term" value="F:3'-5'-RNA exonuclease activity"/>
    <property type="evidence" value="ECO:0007669"/>
    <property type="project" value="TreeGrafter"/>
</dbReference>
<evidence type="ECO:0000256" key="1">
    <source>
        <dbReference type="SAM" id="Phobius"/>
    </source>
</evidence>